<dbReference type="OrthoDB" id="4712828at2"/>
<sequence>MDRIAELLEGAEAEAVWGYQTVAPPAVAEALGLASRRLGGGVVLAMRHDVTDYWSKALGFGFAAPVTAGLVEEIADFYREQGVRQATLQFAPSVLPADWDAICEKVGLTAGGEWVKLARLAGLVESAETDLRIAPVEPVDAAEWAAVLVRGFGMPVELIAPMVEGLVGQPGWTAYGAWDGDTLVGAAGLLLHGQVAEFAGAATLPEYRRRGAQSALLAARARHAAAEGAKWLSAETGKPAPGERNSSLENMLHTGFEIRYTRRNWIWRPAD</sequence>
<dbReference type="eggNOG" id="COG0456">
    <property type="taxonomic scope" value="Bacteria"/>
</dbReference>
<keyword evidence="2" id="KW-0808">Transferase</keyword>
<dbReference type="RefSeq" id="WP_012920819.1">
    <property type="nucleotide sequence ID" value="NC_013729.1"/>
</dbReference>
<evidence type="ECO:0000259" key="1">
    <source>
        <dbReference type="PROSITE" id="PS51186"/>
    </source>
</evidence>
<dbReference type="AlphaFoldDB" id="D2Q4E9"/>
<protein>
    <submittedName>
        <fullName evidence="2">GCN5-related N-acetyltransferase</fullName>
    </submittedName>
</protein>
<dbReference type="InterPro" id="IPR000182">
    <property type="entry name" value="GNAT_dom"/>
</dbReference>
<dbReference type="KEGG" id="kfl:Kfla_3200"/>
<evidence type="ECO:0000313" key="3">
    <source>
        <dbReference type="Proteomes" id="UP000007967"/>
    </source>
</evidence>
<dbReference type="GO" id="GO:0016747">
    <property type="term" value="F:acyltransferase activity, transferring groups other than amino-acyl groups"/>
    <property type="evidence" value="ECO:0007669"/>
    <property type="project" value="InterPro"/>
</dbReference>
<dbReference type="Proteomes" id="UP000007967">
    <property type="component" value="Chromosome"/>
</dbReference>
<reference evidence="3" key="1">
    <citation type="submission" date="2009-09" db="EMBL/GenBank/DDBJ databases">
        <title>The complete genome of Kribbella flavida DSM 17836.</title>
        <authorList>
            <consortium name="US DOE Joint Genome Institute (JGI-PGF)"/>
            <person name="Lucas S."/>
            <person name="Copeland A."/>
            <person name="Lapidus A."/>
            <person name="Glavina del Rio T."/>
            <person name="Dalin E."/>
            <person name="Tice H."/>
            <person name="Bruce D."/>
            <person name="Goodwin L."/>
            <person name="Pitluck S."/>
            <person name="Kyrpides N."/>
            <person name="Mavromatis K."/>
            <person name="Ivanova N."/>
            <person name="Saunders E."/>
            <person name="Brettin T."/>
            <person name="Detter J.C."/>
            <person name="Han C."/>
            <person name="Larimer F."/>
            <person name="Land M."/>
            <person name="Hauser L."/>
            <person name="Markowitz V."/>
            <person name="Cheng J.-F."/>
            <person name="Hugenholtz P."/>
            <person name="Woyke T."/>
            <person name="Wu D."/>
            <person name="Pukall R."/>
            <person name="Klenk H.-P."/>
            <person name="Eisen J.A."/>
        </authorList>
    </citation>
    <scope>NUCLEOTIDE SEQUENCE [LARGE SCALE GENOMIC DNA]</scope>
    <source>
        <strain evidence="3">DSM 17836 / JCM 10339 / NBRC 14399</strain>
    </source>
</reference>
<dbReference type="HOGENOM" id="CLU_068242_0_0_11"/>
<name>D2Q4E9_KRIFD</name>
<feature type="domain" description="N-acetyltransferase" evidence="1">
    <location>
        <begin position="131"/>
        <end position="271"/>
    </location>
</feature>
<dbReference type="PROSITE" id="PS51186">
    <property type="entry name" value="GNAT"/>
    <property type="match status" value="1"/>
</dbReference>
<dbReference type="SUPFAM" id="SSF55729">
    <property type="entry name" value="Acyl-CoA N-acyltransferases (Nat)"/>
    <property type="match status" value="1"/>
</dbReference>
<organism evidence="2 3">
    <name type="scientific">Kribbella flavida (strain DSM 17836 / JCM 10339 / NBRC 14399)</name>
    <dbReference type="NCBI Taxonomy" id="479435"/>
    <lineage>
        <taxon>Bacteria</taxon>
        <taxon>Bacillati</taxon>
        <taxon>Actinomycetota</taxon>
        <taxon>Actinomycetes</taxon>
        <taxon>Propionibacteriales</taxon>
        <taxon>Kribbellaceae</taxon>
        <taxon>Kribbella</taxon>
    </lineage>
</organism>
<dbReference type="Pfam" id="PF00583">
    <property type="entry name" value="Acetyltransf_1"/>
    <property type="match status" value="1"/>
</dbReference>
<accession>D2Q4E9</accession>
<dbReference type="EMBL" id="CP001736">
    <property type="protein sequence ID" value="ADB32263.1"/>
    <property type="molecule type" value="Genomic_DNA"/>
</dbReference>
<keyword evidence="3" id="KW-1185">Reference proteome</keyword>
<dbReference type="InterPro" id="IPR016181">
    <property type="entry name" value="Acyl_CoA_acyltransferase"/>
</dbReference>
<dbReference type="Gene3D" id="3.40.630.30">
    <property type="match status" value="1"/>
</dbReference>
<gene>
    <name evidence="2" type="ordered locus">Kfla_3200</name>
</gene>
<reference evidence="2 3" key="2">
    <citation type="journal article" date="2010" name="Stand. Genomic Sci.">
        <title>Complete genome sequence of Kribbella flavida type strain (IFO 14399).</title>
        <authorList>
            <person name="Pukall R."/>
            <person name="Lapidus A."/>
            <person name="Glavina Del Rio T."/>
            <person name="Copeland A."/>
            <person name="Tice H."/>
            <person name="Cheng J.-F."/>
            <person name="Lucas S."/>
            <person name="Chen F."/>
            <person name="Nolan M."/>
            <person name="LaButti K."/>
            <person name="Pati A."/>
            <person name="Ivanova N."/>
            <person name="Mavrommatis K."/>
            <person name="Mikhailova N."/>
            <person name="Pitluck S."/>
            <person name="Bruce D."/>
            <person name="Goodwin L."/>
            <person name="Land M."/>
            <person name="Hauser L."/>
            <person name="Chang Y.-J."/>
            <person name="Jeffries C.D."/>
            <person name="Chen A."/>
            <person name="Palaniappan K."/>
            <person name="Chain P."/>
            <person name="Rohde M."/>
            <person name="Goeker M."/>
            <person name="Bristow J."/>
            <person name="Eisen J.A."/>
            <person name="Markowitz V."/>
            <person name="Hugenholtz P."/>
            <person name="Kyrpides N.C."/>
            <person name="Klenk H.-P."/>
            <person name="Brettin T."/>
        </authorList>
    </citation>
    <scope>NUCLEOTIDE SEQUENCE [LARGE SCALE GENOMIC DNA]</scope>
    <source>
        <strain evidence="3">DSM 17836 / JCM 10339 / NBRC 14399</strain>
    </source>
</reference>
<evidence type="ECO:0000313" key="2">
    <source>
        <dbReference type="EMBL" id="ADB32263.1"/>
    </source>
</evidence>
<proteinExistence type="predicted"/>
<dbReference type="STRING" id="479435.Kfla_3200"/>